<proteinExistence type="predicted"/>
<gene>
    <name evidence="2" type="ORF">EOE66_10505</name>
</gene>
<dbReference type="InterPro" id="IPR004360">
    <property type="entry name" value="Glyas_Fos-R_dOase_dom"/>
</dbReference>
<dbReference type="InterPro" id="IPR052164">
    <property type="entry name" value="Anthracycline_SecMetBiosynth"/>
</dbReference>
<evidence type="ECO:0000313" key="2">
    <source>
        <dbReference type="EMBL" id="RVU46272.1"/>
    </source>
</evidence>
<dbReference type="InterPro" id="IPR029068">
    <property type="entry name" value="Glyas_Bleomycin-R_OHBP_Dase"/>
</dbReference>
<dbReference type="EMBL" id="SACR01000003">
    <property type="protein sequence ID" value="RVU46272.1"/>
    <property type="molecule type" value="Genomic_DNA"/>
</dbReference>
<sequence length="127" mass="13210">MDVYKTHGAFSWSELTTPDPAAAAAFYGELLGWAVKDPDPHMGEYRLATLGDSMVAGICAPFPGAPAAPPHWGVYITVDNADASAEKCVALGGKVLVPPMDVPTVGRMAVLQDPQGAVFSVMTYSAG</sequence>
<evidence type="ECO:0000259" key="1">
    <source>
        <dbReference type="PROSITE" id="PS51819"/>
    </source>
</evidence>
<dbReference type="PANTHER" id="PTHR33993">
    <property type="entry name" value="GLYOXALASE-RELATED"/>
    <property type="match status" value="1"/>
</dbReference>
<dbReference type="OrthoDB" id="9793039at2"/>
<dbReference type="RefSeq" id="WP_128228637.1">
    <property type="nucleotide sequence ID" value="NZ_SACR01000003.1"/>
</dbReference>
<reference evidence="2 3" key="1">
    <citation type="submission" date="2019-01" db="EMBL/GenBank/DDBJ databases">
        <authorList>
            <person name="Chen W.-M."/>
        </authorList>
    </citation>
    <scope>NUCLEOTIDE SEQUENCE [LARGE SCALE GENOMIC DNA]</scope>
    <source>
        <strain evidence="2 3">KYPY4</strain>
    </source>
</reference>
<comment type="caution">
    <text evidence="2">The sequence shown here is derived from an EMBL/GenBank/DDBJ whole genome shotgun (WGS) entry which is preliminary data.</text>
</comment>
<accession>A0A437RHM7</accession>
<dbReference type="Proteomes" id="UP000285575">
    <property type="component" value="Unassembled WGS sequence"/>
</dbReference>
<dbReference type="Gene3D" id="3.10.180.10">
    <property type="entry name" value="2,3-Dihydroxybiphenyl 1,2-Dioxygenase, domain 1"/>
    <property type="match status" value="1"/>
</dbReference>
<dbReference type="InterPro" id="IPR037523">
    <property type="entry name" value="VOC_core"/>
</dbReference>
<evidence type="ECO:0000313" key="3">
    <source>
        <dbReference type="Proteomes" id="UP000285575"/>
    </source>
</evidence>
<dbReference type="SUPFAM" id="SSF54593">
    <property type="entry name" value="Glyoxalase/Bleomycin resistance protein/Dihydroxybiphenyl dioxygenase"/>
    <property type="match status" value="1"/>
</dbReference>
<dbReference type="Pfam" id="PF00903">
    <property type="entry name" value="Glyoxalase"/>
    <property type="match status" value="1"/>
</dbReference>
<organism evidence="2 3">
    <name type="scientific">Rubrivivax rivuli</name>
    <dbReference type="NCBI Taxonomy" id="1862385"/>
    <lineage>
        <taxon>Bacteria</taxon>
        <taxon>Pseudomonadati</taxon>
        <taxon>Pseudomonadota</taxon>
        <taxon>Betaproteobacteria</taxon>
        <taxon>Burkholderiales</taxon>
        <taxon>Sphaerotilaceae</taxon>
        <taxon>Rubrivivax</taxon>
    </lineage>
</organism>
<feature type="domain" description="VOC" evidence="1">
    <location>
        <begin position="9"/>
        <end position="124"/>
    </location>
</feature>
<dbReference type="PANTHER" id="PTHR33993:SF14">
    <property type="entry name" value="GB|AAF24581.1"/>
    <property type="match status" value="1"/>
</dbReference>
<protein>
    <submittedName>
        <fullName evidence="2">VOC family protein</fullName>
    </submittedName>
</protein>
<keyword evidence="3" id="KW-1185">Reference proteome</keyword>
<name>A0A437RHM7_9BURK</name>
<dbReference type="PROSITE" id="PS51819">
    <property type="entry name" value="VOC"/>
    <property type="match status" value="1"/>
</dbReference>
<dbReference type="CDD" id="cd07247">
    <property type="entry name" value="SgaA_N_like"/>
    <property type="match status" value="1"/>
</dbReference>
<dbReference type="AlphaFoldDB" id="A0A437RHM7"/>